<dbReference type="GO" id="GO:0008901">
    <property type="term" value="F:ferredoxin hydrogenase activity"/>
    <property type="evidence" value="ECO:0007669"/>
    <property type="project" value="InterPro"/>
</dbReference>
<evidence type="ECO:0000256" key="1">
    <source>
        <dbReference type="ARBA" id="ARBA00001967"/>
    </source>
</evidence>
<evidence type="ECO:0000256" key="6">
    <source>
        <dbReference type="PIRSR" id="PIRSR601501-1"/>
    </source>
</evidence>
<evidence type="ECO:0000313" key="8">
    <source>
        <dbReference type="Proteomes" id="UP000033428"/>
    </source>
</evidence>
<comment type="cofactor">
    <cofactor evidence="6">
        <name>Fe cation</name>
        <dbReference type="ChEBI" id="CHEBI:24875"/>
    </cofactor>
</comment>
<dbReference type="InterPro" id="IPR018194">
    <property type="entry name" value="Ni-dep_hyd_lsu_Ni_BS"/>
</dbReference>
<keyword evidence="6" id="KW-0408">Iron</keyword>
<feature type="binding site" evidence="6">
    <location>
        <position position="73"/>
    </location>
    <ligand>
        <name>Fe cation</name>
        <dbReference type="ChEBI" id="CHEBI:24875"/>
    </ligand>
</feature>
<evidence type="ECO:0000256" key="5">
    <source>
        <dbReference type="ARBA" id="ARBA00023002"/>
    </source>
</evidence>
<dbReference type="AlphaFoldDB" id="A0A0F0CP22"/>
<feature type="binding site" evidence="6">
    <location>
        <position position="73"/>
    </location>
    <ligand>
        <name>Ni(2+)</name>
        <dbReference type="ChEBI" id="CHEBI:49786"/>
    </ligand>
</feature>
<dbReference type="GO" id="GO:0016151">
    <property type="term" value="F:nickel cation binding"/>
    <property type="evidence" value="ECO:0007669"/>
    <property type="project" value="InterPro"/>
</dbReference>
<dbReference type="Gene3D" id="1.10.645.10">
    <property type="entry name" value="Cytochrome-c3 Hydrogenase, chain B"/>
    <property type="match status" value="1"/>
</dbReference>
<reference evidence="7 8" key="1">
    <citation type="submission" date="2015-02" db="EMBL/GenBank/DDBJ databases">
        <title>Single-cell genomics of uncultivated deep-branching MTB reveals a conserved set of magnetosome genes.</title>
        <authorList>
            <person name="Kolinko S."/>
            <person name="Richter M."/>
            <person name="Glockner F.O."/>
            <person name="Brachmann A."/>
            <person name="Schuler D."/>
        </authorList>
    </citation>
    <scope>NUCLEOTIDE SEQUENCE [LARGE SCALE GENOMIC DNA]</scope>
    <source>
        <strain evidence="7">SKK-01</strain>
    </source>
</reference>
<name>A0A0F0CP22_9BACT</name>
<feature type="binding site" evidence="6">
    <location>
        <position position="437"/>
    </location>
    <ligand>
        <name>Fe cation</name>
        <dbReference type="ChEBI" id="CHEBI:24875"/>
    </ligand>
</feature>
<dbReference type="InterPro" id="IPR029014">
    <property type="entry name" value="NiFe-Hase_large"/>
</dbReference>
<dbReference type="EMBL" id="JYNY01000227">
    <property type="protein sequence ID" value="KJJ85022.1"/>
    <property type="molecule type" value="Genomic_DNA"/>
</dbReference>
<keyword evidence="6" id="KW-0460">Magnesium</keyword>
<feature type="binding site" evidence="6">
    <location>
        <position position="434"/>
    </location>
    <ligand>
        <name>Ni(2+)</name>
        <dbReference type="ChEBI" id="CHEBI:49786"/>
    </ligand>
</feature>
<feature type="binding site" evidence="6">
    <location>
        <position position="70"/>
    </location>
    <ligand>
        <name>Ni(2+)</name>
        <dbReference type="ChEBI" id="CHEBI:49786"/>
    </ligand>
</feature>
<keyword evidence="5" id="KW-0560">Oxidoreductase</keyword>
<dbReference type="Pfam" id="PF00374">
    <property type="entry name" value="NiFeSe_Hases"/>
    <property type="match status" value="2"/>
</dbReference>
<feature type="binding site" evidence="6">
    <location>
        <position position="440"/>
    </location>
    <ligand>
        <name>Mg(2+)</name>
        <dbReference type="ChEBI" id="CHEBI:18420"/>
    </ligand>
</feature>
<evidence type="ECO:0000256" key="4">
    <source>
        <dbReference type="ARBA" id="ARBA00022723"/>
    </source>
</evidence>
<proteinExistence type="inferred from homology"/>
<dbReference type="InterPro" id="IPR001501">
    <property type="entry name" value="Ni-dep_hyd_lsu"/>
</dbReference>
<comment type="similarity">
    <text evidence="2">Belongs to the [NiFe]/[NiFeSe] hydrogenase large subunit family.</text>
</comment>
<dbReference type="SUPFAM" id="SSF56762">
    <property type="entry name" value="HydB/Nqo4-like"/>
    <property type="match status" value="1"/>
</dbReference>
<accession>A0A0F0CP22</accession>
<organism evidence="7 8">
    <name type="scientific">Candidatus Omnitrophus magneticus</name>
    <dbReference type="NCBI Taxonomy" id="1609969"/>
    <lineage>
        <taxon>Bacteria</taxon>
        <taxon>Pseudomonadati</taxon>
        <taxon>Candidatus Omnitrophota</taxon>
        <taxon>Candidatus Omnitrophus</taxon>
    </lineage>
</organism>
<keyword evidence="4 6" id="KW-0479">Metal-binding</keyword>
<sequence length="448" mass="50580">MANTALSKKELNINVEYLTRVEGHGNIVVNVKDGKLEKCQLEIIEAPRFFEAMVRGRSMFEVQHITSRICGICSTGHCMASIKATEDAIGFKVSEQTKLLRKLLLHLETLDSHILHAYFLVAPDALGVKSVVPLVVTHKEVVLMALRMKKNYSDMCDIMAGRHTHPISICPRGWTKLPSKKDLETMKEIFKNQLGDLSKTVDIFKTVKLPSFERETEYVSLTHPTEYAFYEGDITTSDIKTTISPRKYKEVIHEFHAEHSTAKHSKNKRGSYMAGALARINNNFDKLNEQAKGVARALNFKVPCYNPYMNTVAQLIEVAHCVYDSLRIIDLFLEKGINYAEEVTSWPTKDEWKNFKVTSGTGAGVVEVPRGILVHEYTINDKAIVESANCVIPTNQNLANIDLDMKKLIPEVIDKSKEEITLLSEMLVRAYDPCISCSVHMLKVDFVE</sequence>
<keyword evidence="8" id="KW-1185">Reference proteome</keyword>
<dbReference type="Proteomes" id="UP000033428">
    <property type="component" value="Unassembled WGS sequence"/>
</dbReference>
<protein>
    <submittedName>
        <fullName evidence="7">Coenzyme F420-reducing hydrogenase, alpha subunit</fullName>
    </submittedName>
</protein>
<evidence type="ECO:0000256" key="2">
    <source>
        <dbReference type="ARBA" id="ARBA00009292"/>
    </source>
</evidence>
<dbReference type="PATRIC" id="fig|1609969.3.peg.1176"/>
<comment type="cofactor">
    <cofactor evidence="1 6">
        <name>Ni(2+)</name>
        <dbReference type="ChEBI" id="CHEBI:49786"/>
    </cofactor>
</comment>
<keyword evidence="3 6" id="KW-0533">Nickel</keyword>
<gene>
    <name evidence="7" type="ORF">OMAG_001096</name>
</gene>
<dbReference type="PANTHER" id="PTHR43600">
    <property type="entry name" value="COENZYME F420 HYDROGENASE, SUBUNIT ALPHA"/>
    <property type="match status" value="1"/>
</dbReference>
<dbReference type="PANTHER" id="PTHR43600:SF2">
    <property type="entry name" value="F420-NON-REDUCING HYDROGENASE VHU SUBUNIT A"/>
    <property type="match status" value="1"/>
</dbReference>
<evidence type="ECO:0000256" key="3">
    <source>
        <dbReference type="ARBA" id="ARBA00022596"/>
    </source>
</evidence>
<evidence type="ECO:0000313" key="7">
    <source>
        <dbReference type="EMBL" id="KJJ85022.1"/>
    </source>
</evidence>
<dbReference type="PROSITE" id="PS00508">
    <property type="entry name" value="NI_HGENASE_L_2"/>
    <property type="match status" value="1"/>
</dbReference>
<comment type="caution">
    <text evidence="7">The sequence shown here is derived from an EMBL/GenBank/DDBJ whole genome shotgun (WGS) entry which is preliminary data.</text>
</comment>
<feature type="binding site" evidence="6">
    <location>
        <position position="51"/>
    </location>
    <ligand>
        <name>Mg(2+)</name>
        <dbReference type="ChEBI" id="CHEBI:18420"/>
    </ligand>
</feature>